<dbReference type="InterPro" id="IPR038610">
    <property type="entry name" value="FliK-like_C_sf"/>
</dbReference>
<sequence length="479" mass="51090">MTLIFQNMASSTSNVSTGTTASGKVSAEASVNASDGSVPMLDQSFSQLLGGGETTKPLISLSDAATLLEGLLQNTSLPENALTEADPLVQLLQGLNEEMSKLDEVITEDPALMAILQGWIQQVNTLLSTNEMGSQNVDVEDSSTIPALAEDPATIRFALQDGVSQLVALLQNKEVTTNTSSQAVQLLAAFQSVLQEAGVVDPQKSLGTVQGNTTTGQASSYQNVNGSRLGDSQGTSVSSRAAVLSNLNVALTSTAVQADPSVKTLQGTLFTESNQLMGTLVDEESTVQEVDALSSSEGTFTAGELVMREGIKNPLKAAAAAIPVEQFAKEMTSFVVNKLDIVKQNGMSEARISLYPEHLGQVDIKITMLNGQLVATFMTEHAGAKELLEQQMSQLRFALQSQGLQVEKLEVTQNQSLQSHMYQDGRQPSAGQQQSNRRSKEREGQSDDSLVVAELTEEWNQRLLDQVESDKGNSFTAKA</sequence>
<proteinExistence type="predicted"/>
<feature type="region of interest" description="Disordered" evidence="1">
    <location>
        <begin position="208"/>
        <end position="233"/>
    </location>
</feature>
<dbReference type="STRING" id="494026.PGLA_16145"/>
<evidence type="ECO:0000259" key="2">
    <source>
        <dbReference type="Pfam" id="PF02120"/>
    </source>
</evidence>
<evidence type="ECO:0000313" key="4">
    <source>
        <dbReference type="Proteomes" id="UP000076967"/>
    </source>
</evidence>
<dbReference type="EMBL" id="LVJH01000029">
    <property type="protein sequence ID" value="OAB41337.1"/>
    <property type="molecule type" value="Genomic_DNA"/>
</dbReference>
<dbReference type="Proteomes" id="UP000076967">
    <property type="component" value="Unassembled WGS sequence"/>
</dbReference>
<dbReference type="PANTHER" id="PTHR37533:SF2">
    <property type="entry name" value="FLAGELLAR HOOK-LENGTH CONTROL PROTEIN"/>
    <property type="match status" value="1"/>
</dbReference>
<dbReference type="RefSeq" id="WP_068534549.1">
    <property type="nucleotide sequence ID" value="NZ_LVJH01000029.1"/>
</dbReference>
<evidence type="ECO:0000313" key="3">
    <source>
        <dbReference type="EMBL" id="OAB41337.1"/>
    </source>
</evidence>
<organism evidence="3 4">
    <name type="scientific">Paenibacillus glacialis</name>
    <dbReference type="NCBI Taxonomy" id="494026"/>
    <lineage>
        <taxon>Bacteria</taxon>
        <taxon>Bacillati</taxon>
        <taxon>Bacillota</taxon>
        <taxon>Bacilli</taxon>
        <taxon>Bacillales</taxon>
        <taxon>Paenibacillaceae</taxon>
        <taxon>Paenibacillus</taxon>
    </lineage>
</organism>
<dbReference type="AlphaFoldDB" id="A0A162LXI4"/>
<feature type="region of interest" description="Disordered" evidence="1">
    <location>
        <begin position="1"/>
        <end position="20"/>
    </location>
</feature>
<reference evidence="3 4" key="1">
    <citation type="submission" date="2016-03" db="EMBL/GenBank/DDBJ databases">
        <title>Draft genome sequence of Paenibacillus glacialis DSM 22343.</title>
        <authorList>
            <person name="Shin S.-K."/>
            <person name="Yi H."/>
        </authorList>
    </citation>
    <scope>NUCLEOTIDE SEQUENCE [LARGE SCALE GENOMIC DNA]</scope>
    <source>
        <strain evidence="3 4">DSM 22343</strain>
    </source>
</reference>
<feature type="domain" description="Flagellar hook-length control protein-like C-terminal" evidence="2">
    <location>
        <begin position="343"/>
        <end position="418"/>
    </location>
</feature>
<dbReference type="InterPro" id="IPR021136">
    <property type="entry name" value="Flagellar_hook_control-like_C"/>
</dbReference>
<feature type="region of interest" description="Disordered" evidence="1">
    <location>
        <begin position="421"/>
        <end position="452"/>
    </location>
</feature>
<dbReference type="Gene3D" id="3.30.750.140">
    <property type="match status" value="1"/>
</dbReference>
<keyword evidence="4" id="KW-1185">Reference proteome</keyword>
<protein>
    <recommendedName>
        <fullName evidence="2">Flagellar hook-length control protein-like C-terminal domain-containing protein</fullName>
    </recommendedName>
</protein>
<dbReference type="OrthoDB" id="2380967at2"/>
<dbReference type="PANTHER" id="PTHR37533">
    <property type="entry name" value="FLAGELLAR HOOK-LENGTH CONTROL PROTEIN"/>
    <property type="match status" value="1"/>
</dbReference>
<dbReference type="InterPro" id="IPR052563">
    <property type="entry name" value="FliK"/>
</dbReference>
<dbReference type="Pfam" id="PF02120">
    <property type="entry name" value="Flg_hook"/>
    <property type="match status" value="1"/>
</dbReference>
<dbReference type="CDD" id="cd17470">
    <property type="entry name" value="T3SS_Flik_C"/>
    <property type="match status" value="1"/>
</dbReference>
<evidence type="ECO:0000256" key="1">
    <source>
        <dbReference type="SAM" id="MobiDB-lite"/>
    </source>
</evidence>
<accession>A0A162LXI4</accession>
<name>A0A162LXI4_9BACL</name>
<gene>
    <name evidence="3" type="ORF">PGLA_16145</name>
</gene>
<comment type="caution">
    <text evidence="3">The sequence shown here is derived from an EMBL/GenBank/DDBJ whole genome shotgun (WGS) entry which is preliminary data.</text>
</comment>